<evidence type="ECO:0000256" key="3">
    <source>
        <dbReference type="SAM" id="Phobius"/>
    </source>
</evidence>
<comment type="caution">
    <text evidence="4">The sequence shown here is derived from an EMBL/GenBank/DDBJ whole genome shotgun (WGS) entry which is preliminary data.</text>
</comment>
<feature type="region of interest" description="Disordered" evidence="2">
    <location>
        <begin position="401"/>
        <end position="435"/>
    </location>
</feature>
<name>A0A9N8K9M3_9PEZI</name>
<sequence>MFNFNALITFIMGAATFLTGNLNAALKFTSQKLLAAPQAHFQESVTVIIPVTLTTTITSAAQAFTSSIASPGNELAVVHNPLPSGNISFFAALKEIICVLYALLRLSPDAATLVSAFLFAVLLLALIVCFFDSSAPAMKPQDLIHLEAQVNAKDELLQQLRTSYAADRAELRRSLQVQRDEADKRLSDASAQHRSALASKDQQIRELCDELASADLREEKARFEASDEVFKLNKEIDELVAGAEKAQEKVKAAEERVIAAGQRAIEAKQKVQAAEKAQEEVKVAGERTLTAAIAAERKNGQAAVDRVKAEARELLDKARDDLRVEQYRVQDLKKDMAELKAGVAVGAAAHVLMPTVLESSSSASQAEEIRKRLEKVPVPVVSGALSMPGPAPAFAGSPVAVPGPSAPAEQPGVIRRPRVRGPFAPIQRGKNSKRG</sequence>
<evidence type="ECO:0000256" key="2">
    <source>
        <dbReference type="SAM" id="MobiDB-lite"/>
    </source>
</evidence>
<keyword evidence="1" id="KW-0175">Coiled coil</keyword>
<evidence type="ECO:0000256" key="1">
    <source>
        <dbReference type="SAM" id="Coils"/>
    </source>
</evidence>
<reference evidence="4" key="1">
    <citation type="submission" date="2020-06" db="EMBL/GenBank/DDBJ databases">
        <authorList>
            <person name="Onetto C."/>
        </authorList>
    </citation>
    <scope>NUCLEOTIDE SEQUENCE</scope>
</reference>
<organism evidence="4 5">
    <name type="scientific">Aureobasidium mustum</name>
    <dbReference type="NCBI Taxonomy" id="2773714"/>
    <lineage>
        <taxon>Eukaryota</taxon>
        <taxon>Fungi</taxon>
        <taxon>Dikarya</taxon>
        <taxon>Ascomycota</taxon>
        <taxon>Pezizomycotina</taxon>
        <taxon>Dothideomycetes</taxon>
        <taxon>Dothideomycetidae</taxon>
        <taxon>Dothideales</taxon>
        <taxon>Saccotheciaceae</taxon>
        <taxon>Aureobasidium</taxon>
    </lineage>
</organism>
<feature type="coiled-coil region" evidence="1">
    <location>
        <begin position="297"/>
        <end position="335"/>
    </location>
</feature>
<dbReference type="EMBL" id="CAIJEO010000010">
    <property type="protein sequence ID" value="CAD0099503.1"/>
    <property type="molecule type" value="Genomic_DNA"/>
</dbReference>
<evidence type="ECO:0000313" key="4">
    <source>
        <dbReference type="EMBL" id="CAD0099503.1"/>
    </source>
</evidence>
<gene>
    <name evidence="4" type="ORF">AWRI4233_LOCUS8327</name>
</gene>
<feature type="transmembrane region" description="Helical" evidence="3">
    <location>
        <begin position="85"/>
        <end position="104"/>
    </location>
</feature>
<protein>
    <submittedName>
        <fullName evidence="4">Uncharacterized protein</fullName>
    </submittedName>
</protein>
<evidence type="ECO:0000313" key="5">
    <source>
        <dbReference type="Proteomes" id="UP000714618"/>
    </source>
</evidence>
<keyword evidence="5" id="KW-1185">Reference proteome</keyword>
<feature type="transmembrane region" description="Helical" evidence="3">
    <location>
        <begin position="45"/>
        <end position="64"/>
    </location>
</feature>
<feature type="transmembrane region" description="Helical" evidence="3">
    <location>
        <begin position="110"/>
        <end position="131"/>
    </location>
</feature>
<dbReference type="AlphaFoldDB" id="A0A9N8K9M3"/>
<feature type="compositionally biased region" description="Low complexity" evidence="2">
    <location>
        <begin position="401"/>
        <end position="414"/>
    </location>
</feature>
<accession>A0A9N8K9M3</accession>
<feature type="coiled-coil region" evidence="1">
    <location>
        <begin position="229"/>
        <end position="263"/>
    </location>
</feature>
<keyword evidence="3" id="KW-0812">Transmembrane</keyword>
<dbReference type="OrthoDB" id="3941620at2759"/>
<keyword evidence="3" id="KW-0472">Membrane</keyword>
<proteinExistence type="predicted"/>
<keyword evidence="3" id="KW-1133">Transmembrane helix</keyword>
<dbReference type="Proteomes" id="UP000714618">
    <property type="component" value="Unassembled WGS sequence"/>
</dbReference>